<proteinExistence type="predicted"/>
<protein>
    <submittedName>
        <fullName evidence="1">Uncharacterized protein</fullName>
    </submittedName>
</protein>
<dbReference type="Proteomes" id="UP000023152">
    <property type="component" value="Unassembled WGS sequence"/>
</dbReference>
<accession>X6P5W7</accession>
<comment type="caution">
    <text evidence="1">The sequence shown here is derived from an EMBL/GenBank/DDBJ whole genome shotgun (WGS) entry which is preliminary data.</text>
</comment>
<sequence length="125" mass="14905">MAMPQATKQPKVNKSILENKVFTTNFLKKNKKRATWEKKKKIFKNVAKTKVLIIMQYGSCNRIKNNNTTTKKITSISTNNVREKKKQGKLNEQQIFFQKEATKMRKRFWFKQITWKNDNYKKNVG</sequence>
<name>X6P5W7_RETFI</name>
<dbReference type="AlphaFoldDB" id="X6P5W7"/>
<organism evidence="1 2">
    <name type="scientific">Reticulomyxa filosa</name>
    <dbReference type="NCBI Taxonomy" id="46433"/>
    <lineage>
        <taxon>Eukaryota</taxon>
        <taxon>Sar</taxon>
        <taxon>Rhizaria</taxon>
        <taxon>Retaria</taxon>
        <taxon>Foraminifera</taxon>
        <taxon>Monothalamids</taxon>
        <taxon>Reticulomyxidae</taxon>
        <taxon>Reticulomyxa</taxon>
    </lineage>
</organism>
<dbReference type="EMBL" id="ASPP01003276">
    <property type="protein sequence ID" value="ETO33596.1"/>
    <property type="molecule type" value="Genomic_DNA"/>
</dbReference>
<reference evidence="1 2" key="1">
    <citation type="journal article" date="2013" name="Curr. Biol.">
        <title>The Genome of the Foraminiferan Reticulomyxa filosa.</title>
        <authorList>
            <person name="Glockner G."/>
            <person name="Hulsmann N."/>
            <person name="Schleicher M."/>
            <person name="Noegel A.A."/>
            <person name="Eichinger L."/>
            <person name="Gallinger C."/>
            <person name="Pawlowski J."/>
            <person name="Sierra R."/>
            <person name="Euteneuer U."/>
            <person name="Pillet L."/>
            <person name="Moustafa A."/>
            <person name="Platzer M."/>
            <person name="Groth M."/>
            <person name="Szafranski K."/>
            <person name="Schliwa M."/>
        </authorList>
    </citation>
    <scope>NUCLEOTIDE SEQUENCE [LARGE SCALE GENOMIC DNA]</scope>
</reference>
<keyword evidence="2" id="KW-1185">Reference proteome</keyword>
<gene>
    <name evidence="1" type="ORF">RFI_03505</name>
</gene>
<evidence type="ECO:0000313" key="2">
    <source>
        <dbReference type="Proteomes" id="UP000023152"/>
    </source>
</evidence>
<evidence type="ECO:0000313" key="1">
    <source>
        <dbReference type="EMBL" id="ETO33596.1"/>
    </source>
</evidence>